<evidence type="ECO:0000313" key="3">
    <source>
        <dbReference type="Proteomes" id="UP000057389"/>
    </source>
</evidence>
<dbReference type="PANTHER" id="PTHR12526">
    <property type="entry name" value="GLYCOSYLTRANSFERASE"/>
    <property type="match status" value="1"/>
</dbReference>
<keyword evidence="3" id="KW-1185">Reference proteome</keyword>
<gene>
    <name evidence="2" type="ORF">APQ14_00715</name>
</gene>
<dbReference type="SUPFAM" id="SSF53756">
    <property type="entry name" value="UDP-Glycosyltransferase/glycogen phosphorylase"/>
    <property type="match status" value="1"/>
</dbReference>
<comment type="caution">
    <text evidence="2">The sequence shown here is derived from an EMBL/GenBank/DDBJ whole genome shotgun (WGS) entry which is preliminary data.</text>
</comment>
<dbReference type="EMBL" id="LMXU01000002">
    <property type="protein sequence ID" value="KWU02502.1"/>
    <property type="molecule type" value="Genomic_DNA"/>
</dbReference>
<name>A0A109DBP1_9VIBR</name>
<protein>
    <recommendedName>
        <fullName evidence="1">Glycosyl transferase family 1 domain-containing protein</fullName>
    </recommendedName>
</protein>
<dbReference type="GO" id="GO:1901135">
    <property type="term" value="P:carbohydrate derivative metabolic process"/>
    <property type="evidence" value="ECO:0007669"/>
    <property type="project" value="UniProtKB-ARBA"/>
</dbReference>
<accession>A0A109DBP1</accession>
<dbReference type="AlphaFoldDB" id="A0A109DBP1"/>
<proteinExistence type="predicted"/>
<dbReference type="GO" id="GO:0016757">
    <property type="term" value="F:glycosyltransferase activity"/>
    <property type="evidence" value="ECO:0007669"/>
    <property type="project" value="InterPro"/>
</dbReference>
<reference evidence="2 3" key="1">
    <citation type="submission" date="2015-11" db="EMBL/GenBank/DDBJ databases">
        <title>Draft WGS of Vibrio toranzoniae.</title>
        <authorList>
            <person name="Lasa A."/>
            <person name="Romalde J.L."/>
        </authorList>
    </citation>
    <scope>NUCLEOTIDE SEQUENCE [LARGE SCALE GENOMIC DNA]</scope>
    <source>
        <strain evidence="2 3">Vb 10.8</strain>
    </source>
</reference>
<dbReference type="InterPro" id="IPR001296">
    <property type="entry name" value="Glyco_trans_1"/>
</dbReference>
<dbReference type="PANTHER" id="PTHR12526:SF627">
    <property type="entry name" value="D-RHAMNOSYLTRANSFERASE WBPZ"/>
    <property type="match status" value="1"/>
</dbReference>
<organism evidence="2 3">
    <name type="scientific">Vibrio toranzoniae</name>
    <dbReference type="NCBI Taxonomy" id="1194427"/>
    <lineage>
        <taxon>Bacteria</taxon>
        <taxon>Pseudomonadati</taxon>
        <taxon>Pseudomonadota</taxon>
        <taxon>Gammaproteobacteria</taxon>
        <taxon>Vibrionales</taxon>
        <taxon>Vibrionaceae</taxon>
        <taxon>Vibrio</taxon>
    </lineage>
</organism>
<feature type="domain" description="Glycosyl transferase family 1" evidence="1">
    <location>
        <begin position="172"/>
        <end position="320"/>
    </location>
</feature>
<evidence type="ECO:0000259" key="1">
    <source>
        <dbReference type="Pfam" id="PF00534"/>
    </source>
</evidence>
<dbReference type="Proteomes" id="UP000057389">
    <property type="component" value="Unassembled WGS sequence"/>
</dbReference>
<dbReference type="OrthoDB" id="9792269at2"/>
<evidence type="ECO:0000313" key="2">
    <source>
        <dbReference type="EMBL" id="KWU02502.1"/>
    </source>
</evidence>
<dbReference type="Pfam" id="PF00534">
    <property type="entry name" value="Glycos_transf_1"/>
    <property type="match status" value="1"/>
</dbReference>
<sequence length="340" mass="38718">MKIKILVLNINDIGGIERVAFNMLEMFKKDRLLSNVEIVSINGESDCSDIKVLTGQDENRKLFYFSKSLDSDTLVLSLYDRFSIKLSFIRGLLKSDFKLYACQHADYFAHRMSTRLLRRVFYCGVDKIIALTDTDSNLYKKHFSNVYTIPNVLGYYPDNALKHSDRHIDCAAAGRLVPIKQYDHYYHLLSVINPLKENQSFKLYGDGPESKTLSDLLISKGMVPEVIQVGTTENIYVELNNTKFFFVTSLRESFSMVILEAMACGCVVISYDCPTGPRELIQHGINGYLVQANDISGLASCYTELFENPEMCQEISNNARFTALKYVESNILKIWKGICE</sequence>
<dbReference type="RefSeq" id="WP_060466973.1">
    <property type="nucleotide sequence ID" value="NZ_AP025514.1"/>
</dbReference>
<dbReference type="Gene3D" id="3.40.50.2000">
    <property type="entry name" value="Glycogen Phosphorylase B"/>
    <property type="match status" value="2"/>
</dbReference>
<dbReference type="GeneID" id="300177223"/>